<dbReference type="Pfam" id="PF14106">
    <property type="entry name" value="DUF4279"/>
    <property type="match status" value="1"/>
</dbReference>
<gene>
    <name evidence="1" type="ORF">XsacCFBP4641_19140</name>
</gene>
<name>A0A2P5YZ59_9XANT</name>
<evidence type="ECO:0000313" key="1">
    <source>
        <dbReference type="EMBL" id="PPU80096.1"/>
    </source>
</evidence>
<dbReference type="InterPro" id="IPR025459">
    <property type="entry name" value="DUF4279"/>
</dbReference>
<proteinExistence type="predicted"/>
<dbReference type="AlphaFoldDB" id="A0A2P5YZ59"/>
<dbReference type="OrthoDB" id="6025978at2"/>
<dbReference type="RefSeq" id="WP_010340831.1">
    <property type="nucleotide sequence ID" value="NZ_CP132343.1"/>
</dbReference>
<reference evidence="1 2" key="1">
    <citation type="submission" date="2016-08" db="EMBL/GenBank/DDBJ databases">
        <authorList>
            <person name="Seilhamer J.J."/>
        </authorList>
    </citation>
    <scope>NUCLEOTIDE SEQUENCE [LARGE SCALE GENOMIC DNA]</scope>
    <source>
        <strain evidence="1 2">CFBP4641</strain>
    </source>
</reference>
<dbReference type="Proteomes" id="UP000247346">
    <property type="component" value="Unassembled WGS sequence"/>
</dbReference>
<dbReference type="EMBL" id="MDEK01000022">
    <property type="protein sequence ID" value="PPU80096.1"/>
    <property type="molecule type" value="Genomic_DNA"/>
</dbReference>
<accession>A0A2P5YZ59</accession>
<evidence type="ECO:0000313" key="2">
    <source>
        <dbReference type="Proteomes" id="UP000247346"/>
    </source>
</evidence>
<organism evidence="1 2">
    <name type="scientific">Xanthomonas sacchari</name>
    <dbReference type="NCBI Taxonomy" id="56458"/>
    <lineage>
        <taxon>Bacteria</taxon>
        <taxon>Pseudomonadati</taxon>
        <taxon>Pseudomonadota</taxon>
        <taxon>Gammaproteobacteria</taxon>
        <taxon>Lysobacterales</taxon>
        <taxon>Lysobacteraceae</taxon>
        <taxon>Xanthomonas</taxon>
    </lineage>
</organism>
<protein>
    <submittedName>
        <fullName evidence="1">DUF4279 domain-containing protein</fullName>
    </submittedName>
</protein>
<sequence length="138" mass="15113">MRIADHSIVSFRIFGDDLVPSEITDLLGCEPTRAFAKGDIRVGAKTGNRYVEKIGRWSLAAEDSYPEDIPAQISKILSKLTEDPAVWASLRSRFTMDFFCGVFMGSSNDGMEFCPEVLGALSCCGISLSLDIYDASDD</sequence>
<dbReference type="GeneID" id="93877022"/>
<comment type="caution">
    <text evidence="1">The sequence shown here is derived from an EMBL/GenBank/DDBJ whole genome shotgun (WGS) entry which is preliminary data.</text>
</comment>